<evidence type="ECO:0000256" key="5">
    <source>
        <dbReference type="ARBA" id="ARBA00010813"/>
    </source>
</evidence>
<dbReference type="PIRSF" id="PIRSF015578">
    <property type="entry name" value="Myoinos-ppht_syn"/>
    <property type="match status" value="1"/>
</dbReference>
<protein>
    <recommendedName>
        <fullName evidence="16">Inositol-3-phosphate synthase</fullName>
        <ecNumber evidence="7">5.5.1.4</ecNumber>
    </recommendedName>
</protein>
<keyword evidence="9" id="KW-0444">Lipid biosynthesis</keyword>
<evidence type="ECO:0000256" key="1">
    <source>
        <dbReference type="ARBA" id="ARBA00000113"/>
    </source>
</evidence>
<dbReference type="FunFam" id="3.40.50.720:FF:000334">
    <property type="entry name" value="Inositol-3-phosphate synthase"/>
    <property type="match status" value="1"/>
</dbReference>
<dbReference type="InterPro" id="IPR036291">
    <property type="entry name" value="NAD(P)-bd_dom_sf"/>
</dbReference>
<keyword evidence="19" id="KW-1185">Reference proteome</keyword>
<keyword evidence="15" id="KW-1208">Phospholipid metabolism</keyword>
<dbReference type="InterPro" id="IPR002587">
    <property type="entry name" value="Myo-inos-1-P_Synthase"/>
</dbReference>
<evidence type="ECO:0000256" key="9">
    <source>
        <dbReference type="ARBA" id="ARBA00022516"/>
    </source>
</evidence>
<evidence type="ECO:0000256" key="14">
    <source>
        <dbReference type="ARBA" id="ARBA00023235"/>
    </source>
</evidence>
<comment type="subcellular location">
    <subcellularLocation>
        <location evidence="3">Cytoplasm</location>
    </subcellularLocation>
</comment>
<dbReference type="SUPFAM" id="SSF55347">
    <property type="entry name" value="Glyceraldehyde-3-phosphate dehydrogenase-like, C-terminal domain"/>
    <property type="match status" value="1"/>
</dbReference>
<evidence type="ECO:0000256" key="4">
    <source>
        <dbReference type="ARBA" id="ARBA00005117"/>
    </source>
</evidence>
<evidence type="ECO:0000259" key="17">
    <source>
        <dbReference type="Pfam" id="PF01658"/>
    </source>
</evidence>
<evidence type="ECO:0000256" key="15">
    <source>
        <dbReference type="ARBA" id="ARBA00023264"/>
    </source>
</evidence>
<dbReference type="FunFam" id="3.40.50.720:FF:000069">
    <property type="entry name" value="Inositol-3-phosphate synthase 1"/>
    <property type="match status" value="1"/>
</dbReference>
<name>A0A1R2CNR6_9CILI</name>
<keyword evidence="14" id="KW-0413">Isomerase</keyword>
<dbReference type="UniPathway" id="UPA00823">
    <property type="reaction ID" value="UER00787"/>
</dbReference>
<dbReference type="Proteomes" id="UP000187209">
    <property type="component" value="Unassembled WGS sequence"/>
</dbReference>
<dbReference type="GO" id="GO:0008654">
    <property type="term" value="P:phospholipid biosynthetic process"/>
    <property type="evidence" value="ECO:0007669"/>
    <property type="project" value="UniProtKB-KW"/>
</dbReference>
<evidence type="ECO:0000256" key="6">
    <source>
        <dbReference type="ARBA" id="ARBA00011881"/>
    </source>
</evidence>
<comment type="pathway">
    <text evidence="4">Polyol metabolism; myo-inositol biosynthesis; myo-inositol from D-glucose 6-phosphate: step 1/2.</text>
</comment>
<gene>
    <name evidence="18" type="ORF">SteCoe_6933</name>
</gene>
<dbReference type="Gene3D" id="3.40.50.720">
    <property type="entry name" value="NAD(P)-binding Rossmann-like Domain"/>
    <property type="match status" value="2"/>
</dbReference>
<dbReference type="PANTHER" id="PTHR11510">
    <property type="entry name" value="MYO-INOSITOL-1 PHOSPHATE SYNTHASE"/>
    <property type="match status" value="1"/>
</dbReference>
<dbReference type="SUPFAM" id="SSF51735">
    <property type="entry name" value="NAD(P)-binding Rossmann-fold domains"/>
    <property type="match status" value="1"/>
</dbReference>
<organism evidence="18 19">
    <name type="scientific">Stentor coeruleus</name>
    <dbReference type="NCBI Taxonomy" id="5963"/>
    <lineage>
        <taxon>Eukaryota</taxon>
        <taxon>Sar</taxon>
        <taxon>Alveolata</taxon>
        <taxon>Ciliophora</taxon>
        <taxon>Postciliodesmatophora</taxon>
        <taxon>Heterotrichea</taxon>
        <taxon>Heterotrichida</taxon>
        <taxon>Stentoridae</taxon>
        <taxon>Stentor</taxon>
    </lineage>
</organism>
<evidence type="ECO:0000256" key="11">
    <source>
        <dbReference type="ARBA" id="ARBA00023027"/>
    </source>
</evidence>
<keyword evidence="10" id="KW-0398">Inositol biosynthesis</keyword>
<evidence type="ECO:0000256" key="2">
    <source>
        <dbReference type="ARBA" id="ARBA00001911"/>
    </source>
</evidence>
<dbReference type="AlphaFoldDB" id="A0A1R2CNR6"/>
<dbReference type="Pfam" id="PF01658">
    <property type="entry name" value="Inos-1-P_synth"/>
    <property type="match status" value="1"/>
</dbReference>
<keyword evidence="12" id="KW-0443">Lipid metabolism</keyword>
<dbReference type="Pfam" id="PF07994">
    <property type="entry name" value="NAD_binding_5"/>
    <property type="match status" value="1"/>
</dbReference>
<keyword evidence="8" id="KW-0963">Cytoplasm</keyword>
<comment type="catalytic activity">
    <reaction evidence="1">
        <text>D-glucose 6-phosphate = 1D-myo-inositol 3-phosphate</text>
        <dbReference type="Rhea" id="RHEA:10716"/>
        <dbReference type="ChEBI" id="CHEBI:58401"/>
        <dbReference type="ChEBI" id="CHEBI:61548"/>
        <dbReference type="EC" id="5.5.1.4"/>
    </reaction>
</comment>
<dbReference type="OrthoDB" id="2887at2759"/>
<comment type="similarity">
    <text evidence="5">Belongs to the myo-inositol 1-phosphate synthase family.</text>
</comment>
<dbReference type="GO" id="GO:0005737">
    <property type="term" value="C:cytoplasm"/>
    <property type="evidence" value="ECO:0007669"/>
    <property type="project" value="UniProtKB-SubCell"/>
</dbReference>
<dbReference type="GO" id="GO:0004512">
    <property type="term" value="F:inositol-3-phosphate synthase activity"/>
    <property type="evidence" value="ECO:0007669"/>
    <property type="project" value="UniProtKB-EC"/>
</dbReference>
<sequence length="518" mass="58193">MEDTAVLNTNIIVDSPNVVYTDSEIISSYDYSDARVHGNILTPTTERLVFKTERHVPRVGALLVGWGGNNGTTLTAGILANKLGLSWETKEGTKTSNYFGSICKSITVRVGIDDNQKPVYVPLNNVIPLLDPNDLEIWGWDISGVNMGDAMRRAKVLDWNLQQQIYPMLKEMVPMPSIYLPEWIAANQEDRADNLIHGTKFEMMNKIRHDIRDFKNSKGLDKVIVVWTANTEKYCVVRHGLNDTAEHLLNSIREDSDEVSVSTLFAVASILEECTYINGSPQNTFVPGCIELAERFNVLIAGDDFKSGQTKLKSVLSDFIINSGLKLQSVVSYNHLGNNDGKNLSTPETFRSKELSKSGVIEDVVRANRLMYKYDESPDHCVVIKYVPFVGDSKRAMDEYVNEIFMGGKNTIALHNTCEDSMLAAPLILDLIMLAELCTRIQVKRDKDEKFTKMHPVMSILSFLLKSPLVPSGSPIIHCLFPQRYAIINFLKALIGLPPESFLMLEHRLECLRNSDRE</sequence>
<keyword evidence="11" id="KW-0520">NAD</keyword>
<evidence type="ECO:0000313" key="19">
    <source>
        <dbReference type="Proteomes" id="UP000187209"/>
    </source>
</evidence>
<dbReference type="GO" id="GO:0006021">
    <property type="term" value="P:inositol biosynthetic process"/>
    <property type="evidence" value="ECO:0007669"/>
    <property type="project" value="UniProtKB-UniPathway"/>
</dbReference>
<evidence type="ECO:0000256" key="16">
    <source>
        <dbReference type="ARBA" id="ARBA00070063"/>
    </source>
</evidence>
<evidence type="ECO:0000256" key="3">
    <source>
        <dbReference type="ARBA" id="ARBA00004496"/>
    </source>
</evidence>
<evidence type="ECO:0000313" key="18">
    <source>
        <dbReference type="EMBL" id="OMJ90653.1"/>
    </source>
</evidence>
<dbReference type="InterPro" id="IPR013021">
    <property type="entry name" value="Myo-inos-1-P_Synthase_GAPDH"/>
</dbReference>
<evidence type="ECO:0000256" key="7">
    <source>
        <dbReference type="ARBA" id="ARBA00012125"/>
    </source>
</evidence>
<dbReference type="EC" id="5.5.1.4" evidence="7"/>
<evidence type="ECO:0000256" key="13">
    <source>
        <dbReference type="ARBA" id="ARBA00023209"/>
    </source>
</evidence>
<feature type="domain" description="Myo-inositol-1-phosphate synthase GAPDH-like" evidence="17">
    <location>
        <begin position="308"/>
        <end position="421"/>
    </location>
</feature>
<proteinExistence type="inferred from homology"/>
<evidence type="ECO:0000256" key="8">
    <source>
        <dbReference type="ARBA" id="ARBA00022490"/>
    </source>
</evidence>
<reference evidence="18 19" key="1">
    <citation type="submission" date="2016-11" db="EMBL/GenBank/DDBJ databases">
        <title>The macronuclear genome of Stentor coeruleus: a giant cell with tiny introns.</title>
        <authorList>
            <person name="Slabodnick M."/>
            <person name="Ruby J.G."/>
            <person name="Reiff S.B."/>
            <person name="Swart E.C."/>
            <person name="Gosai S."/>
            <person name="Prabakaran S."/>
            <person name="Witkowska E."/>
            <person name="Larue G.E."/>
            <person name="Fisher S."/>
            <person name="Freeman R.M."/>
            <person name="Gunawardena J."/>
            <person name="Chu W."/>
            <person name="Stover N.A."/>
            <person name="Gregory B.D."/>
            <person name="Nowacki M."/>
            <person name="Derisi J."/>
            <person name="Roy S.W."/>
            <person name="Marshall W.F."/>
            <person name="Sood P."/>
        </authorList>
    </citation>
    <scope>NUCLEOTIDE SEQUENCE [LARGE SCALE GENOMIC DNA]</scope>
    <source>
        <strain evidence="18">WM001</strain>
    </source>
</reference>
<dbReference type="EMBL" id="MPUH01000098">
    <property type="protein sequence ID" value="OMJ90653.1"/>
    <property type="molecule type" value="Genomic_DNA"/>
</dbReference>
<evidence type="ECO:0000256" key="10">
    <source>
        <dbReference type="ARBA" id="ARBA00022550"/>
    </source>
</evidence>
<keyword evidence="13" id="KW-0594">Phospholipid biosynthesis</keyword>
<accession>A0A1R2CNR6</accession>
<comment type="cofactor">
    <cofactor evidence="2">
        <name>NAD(+)</name>
        <dbReference type="ChEBI" id="CHEBI:57540"/>
    </cofactor>
</comment>
<comment type="caution">
    <text evidence="18">The sequence shown here is derived from an EMBL/GenBank/DDBJ whole genome shotgun (WGS) entry which is preliminary data.</text>
</comment>
<comment type="subunit">
    <text evidence="6">Homotetramer.</text>
</comment>
<evidence type="ECO:0000256" key="12">
    <source>
        <dbReference type="ARBA" id="ARBA00023098"/>
    </source>
</evidence>